<reference evidence="3" key="1">
    <citation type="journal article" date="2019" name="Int. J. Syst. Evol. Microbiol.">
        <title>The Global Catalogue of Microorganisms (GCM) 10K type strain sequencing project: providing services to taxonomists for standard genome sequencing and annotation.</title>
        <authorList>
            <consortium name="The Broad Institute Genomics Platform"/>
            <consortium name="The Broad Institute Genome Sequencing Center for Infectious Disease"/>
            <person name="Wu L."/>
            <person name="Ma J."/>
        </authorList>
    </citation>
    <scope>NUCLEOTIDE SEQUENCE [LARGE SCALE GENOMIC DNA]</scope>
    <source>
        <strain evidence="3">JCM 4816</strain>
    </source>
</reference>
<proteinExistence type="predicted"/>
<dbReference type="EMBL" id="JBHSQJ010000006">
    <property type="protein sequence ID" value="MFC5905969.1"/>
    <property type="molecule type" value="Genomic_DNA"/>
</dbReference>
<protein>
    <submittedName>
        <fullName evidence="2">Uncharacterized protein</fullName>
    </submittedName>
</protein>
<feature type="transmembrane region" description="Helical" evidence="1">
    <location>
        <begin position="21"/>
        <end position="39"/>
    </location>
</feature>
<dbReference type="Proteomes" id="UP001596174">
    <property type="component" value="Unassembled WGS sequence"/>
</dbReference>
<keyword evidence="1" id="KW-0472">Membrane</keyword>
<accession>A0ABW1FU03</accession>
<keyword evidence="1" id="KW-0812">Transmembrane</keyword>
<sequence length="238" mass="23742">MTSRGEPEPNERTGVRRPRTAAMLTLLVAAAGVATWAEVHYAAPTHSSVAAGGQGSVSQDAFAASGSLSAPAAATALPDVDQVLPGRLSTPATATSPDGYRATRYAATAGQCAAGLAATATAGVRTPCLGSLTASYVSDDHAVVSSVTVLMYPDAATARKAAAAVAATDVVFQLPGAALPAVVAPAGPVPEFHAAAVGRFVTVVQTARADGSTAAHDPLLTTPTWFLSYTAGDALLWS</sequence>
<evidence type="ECO:0000256" key="1">
    <source>
        <dbReference type="SAM" id="Phobius"/>
    </source>
</evidence>
<organism evidence="2 3">
    <name type="scientific">Streptacidiphilus monticola</name>
    <dbReference type="NCBI Taxonomy" id="2161674"/>
    <lineage>
        <taxon>Bacteria</taxon>
        <taxon>Bacillati</taxon>
        <taxon>Actinomycetota</taxon>
        <taxon>Actinomycetes</taxon>
        <taxon>Kitasatosporales</taxon>
        <taxon>Streptomycetaceae</taxon>
        <taxon>Streptacidiphilus</taxon>
    </lineage>
</organism>
<name>A0ABW1FU03_9ACTN</name>
<dbReference type="RefSeq" id="WP_380578919.1">
    <property type="nucleotide sequence ID" value="NZ_JBHSQJ010000006.1"/>
</dbReference>
<keyword evidence="3" id="KW-1185">Reference proteome</keyword>
<comment type="caution">
    <text evidence="2">The sequence shown here is derived from an EMBL/GenBank/DDBJ whole genome shotgun (WGS) entry which is preliminary data.</text>
</comment>
<gene>
    <name evidence="2" type="ORF">ACFP3V_01875</name>
</gene>
<evidence type="ECO:0000313" key="3">
    <source>
        <dbReference type="Proteomes" id="UP001596174"/>
    </source>
</evidence>
<evidence type="ECO:0000313" key="2">
    <source>
        <dbReference type="EMBL" id="MFC5905969.1"/>
    </source>
</evidence>
<keyword evidence="1" id="KW-1133">Transmembrane helix</keyword>